<dbReference type="OrthoDB" id="9793637at2"/>
<dbReference type="AlphaFoldDB" id="A0A1C5A1K2"/>
<evidence type="ECO:0000313" key="3">
    <source>
        <dbReference type="EMBL" id="SCF39029.1"/>
    </source>
</evidence>
<dbReference type="InterPro" id="IPR012312">
    <property type="entry name" value="Hemerythrin-like"/>
</dbReference>
<dbReference type="Proteomes" id="UP000198253">
    <property type="component" value="Chromosome I"/>
</dbReference>
<feature type="compositionally biased region" description="Pro residues" evidence="1">
    <location>
        <begin position="1"/>
        <end position="10"/>
    </location>
</feature>
<proteinExistence type="predicted"/>
<feature type="domain" description="Hemerythrin-like" evidence="2">
    <location>
        <begin position="24"/>
        <end position="125"/>
    </location>
</feature>
<evidence type="ECO:0000313" key="4">
    <source>
        <dbReference type="Proteomes" id="UP000198253"/>
    </source>
</evidence>
<dbReference type="Pfam" id="PF01814">
    <property type="entry name" value="Hemerythrin"/>
    <property type="match status" value="1"/>
</dbReference>
<dbReference type="PANTHER" id="PTHR35585:SF1">
    <property type="entry name" value="HHE DOMAIN PROTEIN (AFU_ORTHOLOGUE AFUA_4G00730)"/>
    <property type="match status" value="1"/>
</dbReference>
<feature type="region of interest" description="Disordered" evidence="1">
    <location>
        <begin position="1"/>
        <end position="22"/>
    </location>
</feature>
<sequence length="200" mass="21875">MSVSLPPLPPAEGDEGYRPGGRSVIDVVGEEHRRLTALVEELADPATDAERRRAVADVFTAEVSRHLSGEEQYLYPALRGALPDGAELADRDVETDTALRRAVRAADPEHVAAVHRSWRQHVAAVEPALRRLRGAATEEELIRLGNRFAIAEEAAPTRPHPGTPTAPPWNRIVEPAVGVVDKIRDAVTGRRTYPADLDRE</sequence>
<dbReference type="InParanoid" id="A0A1C5A1K2"/>
<accession>A0A1C5A1K2</accession>
<evidence type="ECO:0000259" key="2">
    <source>
        <dbReference type="Pfam" id="PF01814"/>
    </source>
</evidence>
<reference evidence="4" key="1">
    <citation type="submission" date="2016-06" db="EMBL/GenBank/DDBJ databases">
        <authorList>
            <person name="Varghese N."/>
            <person name="Submissions Spin"/>
        </authorList>
    </citation>
    <scope>NUCLEOTIDE SEQUENCE [LARGE SCALE GENOMIC DNA]</scope>
    <source>
        <strain evidence="4">DSM 43816</strain>
    </source>
</reference>
<name>A0A1C5A1K2_MICEC</name>
<dbReference type="RefSeq" id="WP_088984703.1">
    <property type="nucleotide sequence ID" value="NZ_JBFAII010000004.1"/>
</dbReference>
<evidence type="ECO:0000256" key="1">
    <source>
        <dbReference type="SAM" id="MobiDB-lite"/>
    </source>
</evidence>
<organism evidence="3 4">
    <name type="scientific">Micromonospora echinospora</name>
    <name type="common">Micromonospora purpurea</name>
    <dbReference type="NCBI Taxonomy" id="1877"/>
    <lineage>
        <taxon>Bacteria</taxon>
        <taxon>Bacillati</taxon>
        <taxon>Actinomycetota</taxon>
        <taxon>Actinomycetes</taxon>
        <taxon>Micromonosporales</taxon>
        <taxon>Micromonosporaceae</taxon>
        <taxon>Micromonospora</taxon>
    </lineage>
</organism>
<dbReference type="Gene3D" id="1.20.120.520">
    <property type="entry name" value="nmb1532 protein domain like"/>
    <property type="match status" value="1"/>
</dbReference>
<keyword evidence="4" id="KW-1185">Reference proteome</keyword>
<gene>
    <name evidence="3" type="ORF">GA0070618_6127</name>
</gene>
<dbReference type="EMBL" id="LT607413">
    <property type="protein sequence ID" value="SCF39029.1"/>
    <property type="molecule type" value="Genomic_DNA"/>
</dbReference>
<protein>
    <submittedName>
        <fullName evidence="3">Hemerythrin HHE cation binding domain-containing protein</fullName>
    </submittedName>
</protein>
<dbReference type="PANTHER" id="PTHR35585">
    <property type="entry name" value="HHE DOMAIN PROTEIN (AFU_ORTHOLOGUE AFUA_4G00730)"/>
    <property type="match status" value="1"/>
</dbReference>